<feature type="transmembrane region" description="Helical" evidence="1">
    <location>
        <begin position="72"/>
        <end position="96"/>
    </location>
</feature>
<dbReference type="Proteomes" id="UP000191285">
    <property type="component" value="Unassembled WGS sequence"/>
</dbReference>
<dbReference type="OrthoDB" id="5381672at2759"/>
<evidence type="ECO:0000313" key="2">
    <source>
        <dbReference type="EMBL" id="OQE18726.1"/>
    </source>
</evidence>
<reference evidence="3" key="1">
    <citation type="journal article" date="2017" name="Nat. Microbiol.">
        <title>Global analysis of biosynthetic gene clusters reveals vast potential of secondary metabolite production in Penicillium species.</title>
        <authorList>
            <person name="Nielsen J.C."/>
            <person name="Grijseels S."/>
            <person name="Prigent S."/>
            <person name="Ji B."/>
            <person name="Dainat J."/>
            <person name="Nielsen K.F."/>
            <person name="Frisvad J.C."/>
            <person name="Workman M."/>
            <person name="Nielsen J."/>
        </authorList>
    </citation>
    <scope>NUCLEOTIDE SEQUENCE [LARGE SCALE GENOMIC DNA]</scope>
    <source>
        <strain evidence="3">IBT 24891</strain>
    </source>
</reference>
<organism evidence="2 3">
    <name type="scientific">Penicillium steckii</name>
    <dbReference type="NCBI Taxonomy" id="303698"/>
    <lineage>
        <taxon>Eukaryota</taxon>
        <taxon>Fungi</taxon>
        <taxon>Dikarya</taxon>
        <taxon>Ascomycota</taxon>
        <taxon>Pezizomycotina</taxon>
        <taxon>Eurotiomycetes</taxon>
        <taxon>Eurotiomycetidae</taxon>
        <taxon>Eurotiales</taxon>
        <taxon>Aspergillaceae</taxon>
        <taxon>Penicillium</taxon>
    </lineage>
</organism>
<comment type="caution">
    <text evidence="2">The sequence shown here is derived from an EMBL/GenBank/DDBJ whole genome shotgun (WGS) entry which is preliminary data.</text>
</comment>
<sequence>MGNWADRLAFGGYGLWARINRYVSMQEIHDVPGYGTARSGSAWLYNFLAVGPDVDQISAMTTPTMAEMSLPLAGIILISILIAIDLIGLIVTAIYASQNPRWRNTLNAFALMRLGGSISEYIPLKYALDDDDVDVLDKIPGWVGNGVLDESGNNEDDCGSH</sequence>
<keyword evidence="3" id="KW-1185">Reference proteome</keyword>
<protein>
    <submittedName>
        <fullName evidence="2">Uncharacterized protein</fullName>
    </submittedName>
</protein>
<dbReference type="EMBL" id="MLKD01000017">
    <property type="protein sequence ID" value="OQE18726.1"/>
    <property type="molecule type" value="Genomic_DNA"/>
</dbReference>
<gene>
    <name evidence="2" type="ORF">PENSTE_c017G06234</name>
</gene>
<evidence type="ECO:0000313" key="3">
    <source>
        <dbReference type="Proteomes" id="UP000191285"/>
    </source>
</evidence>
<proteinExistence type="predicted"/>
<evidence type="ECO:0000256" key="1">
    <source>
        <dbReference type="SAM" id="Phobius"/>
    </source>
</evidence>
<keyword evidence="1" id="KW-0812">Transmembrane</keyword>
<keyword evidence="1" id="KW-0472">Membrane</keyword>
<keyword evidence="1" id="KW-1133">Transmembrane helix</keyword>
<name>A0A1V6SXP9_9EURO</name>
<dbReference type="AlphaFoldDB" id="A0A1V6SXP9"/>
<accession>A0A1V6SXP9</accession>